<dbReference type="Proteomes" id="UP000262882">
    <property type="component" value="Unassembled WGS sequence"/>
</dbReference>
<comment type="caution">
    <text evidence="1">The sequence shown here is derived from an EMBL/GenBank/DDBJ whole genome shotgun (WGS) entry which is preliminary data.</text>
</comment>
<dbReference type="AlphaFoldDB" id="A0A372G7T7"/>
<dbReference type="EMBL" id="QVNQ01000015">
    <property type="protein sequence ID" value="RFS81202.1"/>
    <property type="molecule type" value="Genomic_DNA"/>
</dbReference>
<protein>
    <submittedName>
        <fullName evidence="1">Uncharacterized protein</fullName>
    </submittedName>
</protein>
<dbReference type="OrthoDB" id="3517073at2"/>
<evidence type="ECO:0000313" key="1">
    <source>
        <dbReference type="EMBL" id="RFS81202.1"/>
    </source>
</evidence>
<evidence type="ECO:0000313" key="2">
    <source>
        <dbReference type="Proteomes" id="UP000262882"/>
    </source>
</evidence>
<name>A0A372G7T7_9ACTN</name>
<reference evidence="1 2" key="1">
    <citation type="submission" date="2018-08" db="EMBL/GenBank/DDBJ databases">
        <title>Actinomadura spongicola sp. nov., isolated from marine sponge Leucetta chagosensis.</title>
        <authorList>
            <person name="Li L."/>
            <person name="Lin H.W."/>
        </authorList>
    </citation>
    <scope>NUCLEOTIDE SEQUENCE [LARGE SCALE GENOMIC DNA]</scope>
    <source>
        <strain evidence="1 2">LHW52907</strain>
    </source>
</reference>
<keyword evidence="2" id="KW-1185">Reference proteome</keyword>
<proteinExistence type="predicted"/>
<sequence length="300" mass="32346">MPITITVPKETTSGFVVAADREPDDLSAVIRHGLPDPLAAAVSQRLGSPRLTITSYPATDSPWDLSDVAGVDEDDAERAAKATCHIDVTSVLPVGDLPCGPHTARAIAMAIAESVCGVPVDLASNEPLPVIPLERLDEFVLADNWLGVALPPYRNSGNCTAEEEDIDGCACVDLTTRGLHRFGLPELEITDVACPHSLAALNVLRTTAQRLLPLGRHPGTHTVPNELMLTGTDFATYWGYGDPMWDDGPLPIDLMEANPARLAIRPPIDFPGTLNEWLWDELPPILHELLSCEPDRPEPN</sequence>
<gene>
    <name evidence="1" type="ORF">D0T12_33025</name>
</gene>
<organism evidence="1 2">
    <name type="scientific">Actinomadura spongiicola</name>
    <dbReference type="NCBI Taxonomy" id="2303421"/>
    <lineage>
        <taxon>Bacteria</taxon>
        <taxon>Bacillati</taxon>
        <taxon>Actinomycetota</taxon>
        <taxon>Actinomycetes</taxon>
        <taxon>Streptosporangiales</taxon>
        <taxon>Thermomonosporaceae</taxon>
        <taxon>Actinomadura</taxon>
    </lineage>
</organism>
<accession>A0A372G7T7</accession>